<dbReference type="Proteomes" id="UP001054252">
    <property type="component" value="Unassembled WGS sequence"/>
</dbReference>
<comment type="caution">
    <text evidence="1">The sequence shown here is derived from an EMBL/GenBank/DDBJ whole genome shotgun (WGS) entry which is preliminary data.</text>
</comment>
<accession>A0AAV5IFR1</accession>
<proteinExistence type="predicted"/>
<evidence type="ECO:0000313" key="1">
    <source>
        <dbReference type="EMBL" id="GKV00757.1"/>
    </source>
</evidence>
<dbReference type="AlphaFoldDB" id="A0AAV5IFR1"/>
<sequence length="38" mass="4266">MSILGLKLHITRSALTLLLNEKCGNWGHMGEWLICSII</sequence>
<protein>
    <submittedName>
        <fullName evidence="1">Uncharacterized protein</fullName>
    </submittedName>
</protein>
<keyword evidence="2" id="KW-1185">Reference proteome</keyword>
<name>A0AAV5IFR1_9ROSI</name>
<gene>
    <name evidence="1" type="ORF">SLEP1_g13394</name>
</gene>
<reference evidence="1 2" key="1">
    <citation type="journal article" date="2021" name="Commun. Biol.">
        <title>The genome of Shorea leprosula (Dipterocarpaceae) highlights the ecological relevance of drought in aseasonal tropical rainforests.</title>
        <authorList>
            <person name="Ng K.K.S."/>
            <person name="Kobayashi M.J."/>
            <person name="Fawcett J.A."/>
            <person name="Hatakeyama M."/>
            <person name="Paape T."/>
            <person name="Ng C.H."/>
            <person name="Ang C.C."/>
            <person name="Tnah L.H."/>
            <person name="Lee C.T."/>
            <person name="Nishiyama T."/>
            <person name="Sese J."/>
            <person name="O'Brien M.J."/>
            <person name="Copetti D."/>
            <person name="Mohd Noor M.I."/>
            <person name="Ong R.C."/>
            <person name="Putra M."/>
            <person name="Sireger I.Z."/>
            <person name="Indrioko S."/>
            <person name="Kosugi Y."/>
            <person name="Izuno A."/>
            <person name="Isagi Y."/>
            <person name="Lee S.L."/>
            <person name="Shimizu K.K."/>
        </authorList>
    </citation>
    <scope>NUCLEOTIDE SEQUENCE [LARGE SCALE GENOMIC DNA]</scope>
    <source>
        <strain evidence="1">214</strain>
    </source>
</reference>
<evidence type="ECO:0000313" key="2">
    <source>
        <dbReference type="Proteomes" id="UP001054252"/>
    </source>
</evidence>
<organism evidence="1 2">
    <name type="scientific">Rubroshorea leprosula</name>
    <dbReference type="NCBI Taxonomy" id="152421"/>
    <lineage>
        <taxon>Eukaryota</taxon>
        <taxon>Viridiplantae</taxon>
        <taxon>Streptophyta</taxon>
        <taxon>Embryophyta</taxon>
        <taxon>Tracheophyta</taxon>
        <taxon>Spermatophyta</taxon>
        <taxon>Magnoliopsida</taxon>
        <taxon>eudicotyledons</taxon>
        <taxon>Gunneridae</taxon>
        <taxon>Pentapetalae</taxon>
        <taxon>rosids</taxon>
        <taxon>malvids</taxon>
        <taxon>Malvales</taxon>
        <taxon>Dipterocarpaceae</taxon>
        <taxon>Rubroshorea</taxon>
    </lineage>
</organism>
<dbReference type="EMBL" id="BPVZ01000016">
    <property type="protein sequence ID" value="GKV00757.1"/>
    <property type="molecule type" value="Genomic_DNA"/>
</dbReference>